<comment type="caution">
    <text evidence="7">The sequence shown here is derived from an EMBL/GenBank/DDBJ whole genome shotgun (WGS) entry which is preliminary data.</text>
</comment>
<dbReference type="Pfam" id="PF14215">
    <property type="entry name" value="bHLH-MYC_N"/>
    <property type="match status" value="1"/>
</dbReference>
<comment type="subcellular location">
    <subcellularLocation>
        <location evidence="1">Nucleus</location>
    </subcellularLocation>
</comment>
<dbReference type="InterPro" id="IPR025610">
    <property type="entry name" value="MYC/MYB_N"/>
</dbReference>
<dbReference type="GO" id="GO:0046983">
    <property type="term" value="F:protein dimerization activity"/>
    <property type="evidence" value="ECO:0007669"/>
    <property type="project" value="InterPro"/>
</dbReference>
<keyword evidence="8" id="KW-1185">Reference proteome</keyword>
<feature type="domain" description="BHLH" evidence="6">
    <location>
        <begin position="755"/>
        <end position="804"/>
    </location>
</feature>
<dbReference type="EMBL" id="VOIH02000008">
    <property type="protein sequence ID" value="KAF3439470.1"/>
    <property type="molecule type" value="Genomic_DNA"/>
</dbReference>
<feature type="compositionally biased region" description="Basic and acidic residues" evidence="5">
    <location>
        <begin position="756"/>
        <end position="769"/>
    </location>
</feature>
<dbReference type="PANTHER" id="PTHR46196">
    <property type="entry name" value="TRANSCRIPTION FACTOR BHLH155-LIKE ISOFORM X1-RELATED"/>
    <property type="match status" value="1"/>
</dbReference>
<name>A0A8K0E4V4_9ROSA</name>
<dbReference type="OrthoDB" id="1883654at2759"/>
<evidence type="ECO:0000313" key="8">
    <source>
        <dbReference type="Proteomes" id="UP000796880"/>
    </source>
</evidence>
<evidence type="ECO:0000256" key="4">
    <source>
        <dbReference type="ARBA" id="ARBA00023242"/>
    </source>
</evidence>
<evidence type="ECO:0000256" key="2">
    <source>
        <dbReference type="ARBA" id="ARBA00023015"/>
    </source>
</evidence>
<evidence type="ECO:0000259" key="6">
    <source>
        <dbReference type="PROSITE" id="PS50888"/>
    </source>
</evidence>
<evidence type="ECO:0000256" key="3">
    <source>
        <dbReference type="ARBA" id="ARBA00023163"/>
    </source>
</evidence>
<sequence length="966" mass="105791">MYARFLGLQGVVDMGFLLKEALKTLCGRNQWSYAVFWKIGCQNPKLLIWEECHCEPSKFYLPMRISGTGSDELSFGEWERCLASSEIGSSELGIHARDRVFALINKMLTNNQVNIVGEGIVGRAAFTGNHQWILSNNYSKDAHPPEVLNEMHHQFSAGMQTVAVIPVLPHGVVQLGSSMTIMENIGFVNDVKRLIMQLGCVRGALLSDNFVVKDSVEKIGVPVTVGNLVPMDLSGLQKMINSSCMVNSYSQQSNSFPAPGLVDQPFNSLVKDIRQNQQTIGSTFETPANMTFPTPHDNSCKLKFSSLMKSNFPYGGQLKDENVGAEVIPSNSNEWFNHQASPCNSRSGLNGPGFSQSGTSQGSLIVRENKILSGCFQDNVRENGFSPNNFNMPHLGTSGNFILDHNNRCGTATFQERSQIHGGMSSPSEQILVPRSFSNPSGAFRTEKVSSSSVADEIAQVQMLSKVVDDGQFIKEVKLTRNGLAPKEQRYSELFQALNNSFVCPDQHVSSSQCIPDFVHDFQNLDNKIQCPGSSNAKLEDVFIQHSSGDDLFDILGLDFKNDPLSCHLNNLLSEGLDGNTQNMGENMSTPSNIKDASFNLRSASDGITDCGIFSGGIFSGTDHLLDAVVSKAHGAAKQSSDDSLSCRTTLTRISSSSVPSSSLTYGCNSMSNHKQGDAFRLPESLPKAGMVKASSFKSGCIKDDAGNCSQTTSVYGSQISSWVEQGHSVKRDNSVSTAYSKKTDEFGKSHRKRLKPGENPKPRPKDRQMIQDRVKELREIVPNGAKCSIDALLERTIKHMLFLQSVTKHADKLKQTGESKIVNKEGGLLLKDNFEGGATWAFEVDSQSMVCPIIVEDLNPPRQMLVEMLCEERGFFLEIADLIRGMGLTILKGVMEARNDKIWARFAVEANRDVTRLEIFMSLVHLLEQAAKAGASSADAIENNTLMVQHSFPQAAPIPATGRPS</sequence>
<accession>A0A8K0E4V4</accession>
<keyword evidence="3" id="KW-0804">Transcription</keyword>
<dbReference type="GO" id="GO:0005634">
    <property type="term" value="C:nucleus"/>
    <property type="evidence" value="ECO:0007669"/>
    <property type="project" value="UniProtKB-SubCell"/>
</dbReference>
<dbReference type="AlphaFoldDB" id="A0A8K0E4V4"/>
<dbReference type="CDD" id="cd18915">
    <property type="entry name" value="bHLH_AtLHW_like"/>
    <property type="match status" value="1"/>
</dbReference>
<keyword evidence="4" id="KW-0539">Nucleus</keyword>
<dbReference type="PANTHER" id="PTHR46196:SF4">
    <property type="entry name" value="TRANSCRIPTION FACTOR LHW"/>
    <property type="match status" value="1"/>
</dbReference>
<dbReference type="Proteomes" id="UP000796880">
    <property type="component" value="Unassembled WGS sequence"/>
</dbReference>
<gene>
    <name evidence="7" type="ORF">FNV43_RR17748</name>
</gene>
<dbReference type="GO" id="GO:0003700">
    <property type="term" value="F:DNA-binding transcription factor activity"/>
    <property type="evidence" value="ECO:0007669"/>
    <property type="project" value="InterPro"/>
</dbReference>
<evidence type="ECO:0000256" key="5">
    <source>
        <dbReference type="SAM" id="MobiDB-lite"/>
    </source>
</evidence>
<proteinExistence type="predicted"/>
<evidence type="ECO:0000313" key="7">
    <source>
        <dbReference type="EMBL" id="KAF3439470.1"/>
    </source>
</evidence>
<keyword evidence="2" id="KW-0805">Transcription regulation</keyword>
<dbReference type="PROSITE" id="PS50888">
    <property type="entry name" value="BHLH"/>
    <property type="match status" value="1"/>
</dbReference>
<dbReference type="InterPro" id="IPR011598">
    <property type="entry name" value="bHLH_dom"/>
</dbReference>
<dbReference type="InterPro" id="IPR043561">
    <property type="entry name" value="LHW-like"/>
</dbReference>
<dbReference type="Pfam" id="PF23176">
    <property type="entry name" value="bHLH_LHW"/>
    <property type="match status" value="1"/>
</dbReference>
<reference evidence="7" key="1">
    <citation type="submission" date="2020-03" db="EMBL/GenBank/DDBJ databases">
        <title>A high-quality chromosome-level genome assembly of a woody plant with both climbing and erect habits, Rhamnella rubrinervis.</title>
        <authorList>
            <person name="Lu Z."/>
            <person name="Yang Y."/>
            <person name="Zhu X."/>
            <person name="Sun Y."/>
        </authorList>
    </citation>
    <scope>NUCLEOTIDE SEQUENCE</scope>
    <source>
        <strain evidence="7">BYM</strain>
        <tissue evidence="7">Leaf</tissue>
    </source>
</reference>
<feature type="region of interest" description="Disordered" evidence="5">
    <location>
        <begin position="727"/>
        <end position="769"/>
    </location>
</feature>
<protein>
    <recommendedName>
        <fullName evidence="6">BHLH domain-containing protein</fullName>
    </recommendedName>
</protein>
<organism evidence="7 8">
    <name type="scientific">Rhamnella rubrinervis</name>
    <dbReference type="NCBI Taxonomy" id="2594499"/>
    <lineage>
        <taxon>Eukaryota</taxon>
        <taxon>Viridiplantae</taxon>
        <taxon>Streptophyta</taxon>
        <taxon>Embryophyta</taxon>
        <taxon>Tracheophyta</taxon>
        <taxon>Spermatophyta</taxon>
        <taxon>Magnoliopsida</taxon>
        <taxon>eudicotyledons</taxon>
        <taxon>Gunneridae</taxon>
        <taxon>Pentapetalae</taxon>
        <taxon>rosids</taxon>
        <taxon>fabids</taxon>
        <taxon>Rosales</taxon>
        <taxon>Rhamnaceae</taxon>
        <taxon>rhamnoid group</taxon>
        <taxon>Rhamneae</taxon>
        <taxon>Rhamnella</taxon>
    </lineage>
</organism>
<evidence type="ECO:0000256" key="1">
    <source>
        <dbReference type="ARBA" id="ARBA00004123"/>
    </source>
</evidence>